<evidence type="ECO:0000313" key="1">
    <source>
        <dbReference type="EMBL" id="MBB3172019.1"/>
    </source>
</evidence>
<dbReference type="EMBL" id="JACHYA010000008">
    <property type="protein sequence ID" value="MBB3172019.1"/>
    <property type="molecule type" value="Genomic_DNA"/>
</dbReference>
<reference evidence="1 2" key="1">
    <citation type="submission" date="2020-08" db="EMBL/GenBank/DDBJ databases">
        <title>Sequencing the genomes of 1000 actinobacteria strains.</title>
        <authorList>
            <person name="Klenk H.-P."/>
        </authorList>
    </citation>
    <scope>NUCLEOTIDE SEQUENCE [LARGE SCALE GENOMIC DNA]</scope>
    <source>
        <strain evidence="1 2">DSM 22242</strain>
    </source>
</reference>
<organism evidence="1 2">
    <name type="scientific">Parvibacter caecicola</name>
    <dbReference type="NCBI Taxonomy" id="747645"/>
    <lineage>
        <taxon>Bacteria</taxon>
        <taxon>Bacillati</taxon>
        <taxon>Actinomycetota</taxon>
        <taxon>Coriobacteriia</taxon>
        <taxon>Coriobacteriales</taxon>
        <taxon>Coriobacteriaceae</taxon>
        <taxon>Parvibacter</taxon>
    </lineage>
</organism>
<dbReference type="AlphaFoldDB" id="A0A7W5GQZ9"/>
<sequence>MSHVAIATVITENGISRCISATPSSGPGTSDLRITGVTERAASEIRALVIAAMLAHGIQLPDRAITVDLVFDVPFEATSELALAAYISIVETIWSADENLDLRIGQVRSPHVQAEASGKSNQDG</sequence>
<gene>
    <name evidence="1" type="ORF">FHR31_001852</name>
</gene>
<proteinExistence type="predicted"/>
<dbReference type="Proteomes" id="UP000530850">
    <property type="component" value="Unassembled WGS sequence"/>
</dbReference>
<accession>A0A7W5GQZ9</accession>
<name>A0A7W5GQZ9_9ACTN</name>
<dbReference type="RefSeq" id="WP_123185223.1">
    <property type="nucleotide sequence ID" value="NZ_JACHYA010000008.1"/>
</dbReference>
<comment type="caution">
    <text evidence="1">The sequence shown here is derived from an EMBL/GenBank/DDBJ whole genome shotgun (WGS) entry which is preliminary data.</text>
</comment>
<dbReference type="GeneID" id="93356527"/>
<evidence type="ECO:0000313" key="2">
    <source>
        <dbReference type="Proteomes" id="UP000530850"/>
    </source>
</evidence>
<protein>
    <submittedName>
        <fullName evidence="1">Uncharacterized protein</fullName>
    </submittedName>
</protein>